<name>A0ABX2VPY2_AJEDR</name>
<evidence type="ECO:0000313" key="2">
    <source>
        <dbReference type="Proteomes" id="UP000002039"/>
    </source>
</evidence>
<organism evidence="1 2">
    <name type="scientific">Ajellomyces dermatitidis (strain ER-3 / ATCC MYA-2586)</name>
    <name type="common">Blastomyces dermatitidis</name>
    <dbReference type="NCBI Taxonomy" id="559297"/>
    <lineage>
        <taxon>Eukaryota</taxon>
        <taxon>Fungi</taxon>
        <taxon>Dikarya</taxon>
        <taxon>Ascomycota</taxon>
        <taxon>Pezizomycotina</taxon>
        <taxon>Eurotiomycetes</taxon>
        <taxon>Eurotiomycetidae</taxon>
        <taxon>Onygenales</taxon>
        <taxon>Ajellomycetaceae</taxon>
        <taxon>Blastomyces</taxon>
    </lineage>
</organism>
<evidence type="ECO:0000313" key="1">
    <source>
        <dbReference type="EMBL" id="OAS99322.1"/>
    </source>
</evidence>
<protein>
    <submittedName>
        <fullName evidence="1">Uncharacterized protein</fullName>
    </submittedName>
</protein>
<sequence>METLRWQYPCPKTSRAHSASWWETPSVGSHCFTGYRTRRQPSPRNVRLSSFMSPLRTAPSFLLYMLLNDDNRWESHGPPRRIAYIKRLNSALVPGCLQIQTNRTRIDSPILYSTVAPSIQNPISTPPFRGILRCQFFIQSPALSCLRRLGPYTSFRQLWRALRPELIAFSIDGFQRFRSIPSDPIPSIPYHHGSQRDLSHSFSCCG</sequence>
<reference evidence="2" key="1">
    <citation type="journal article" date="2015" name="PLoS Genet.">
        <title>The dynamic genome and transcriptome of the human fungal pathogen Blastomyces and close relative Emmonsia.</title>
        <authorList>
            <person name="Munoz J.F."/>
            <person name="Gauthier G.M."/>
            <person name="Desjardins C.A."/>
            <person name="Gallo J.E."/>
            <person name="Holder J."/>
            <person name="Sullivan T.D."/>
            <person name="Marty A.J."/>
            <person name="Carmen J.C."/>
            <person name="Chen Z."/>
            <person name="Ding L."/>
            <person name="Gujja S."/>
            <person name="Magrini V."/>
            <person name="Misas E."/>
            <person name="Mitreva M."/>
            <person name="Priest M."/>
            <person name="Saif S."/>
            <person name="Whiston E.A."/>
            <person name="Young S."/>
            <person name="Zeng Q."/>
            <person name="Goldman W.E."/>
            <person name="Mardis E.R."/>
            <person name="Taylor J.W."/>
            <person name="McEwen J.G."/>
            <person name="Clay O.K."/>
            <person name="Klein B.S."/>
            <person name="Cuomo C.A."/>
        </authorList>
    </citation>
    <scope>NUCLEOTIDE SEQUENCE [LARGE SCALE GENOMIC DNA]</scope>
    <source>
        <strain evidence="2">ER-3 / ATCC MYA-2586</strain>
    </source>
</reference>
<keyword evidence="2" id="KW-1185">Reference proteome</keyword>
<proteinExistence type="predicted"/>
<dbReference type="EMBL" id="EQ999973">
    <property type="protein sequence ID" value="OAS99322.1"/>
    <property type="molecule type" value="Genomic_DNA"/>
</dbReference>
<dbReference type="GeneID" id="69030956"/>
<gene>
    <name evidence="1" type="ORF">BDCG_16064</name>
</gene>
<accession>A0ABX2VPY2</accession>
<dbReference type="RefSeq" id="XP_045279050.1">
    <property type="nucleotide sequence ID" value="XM_045425338.1"/>
</dbReference>
<dbReference type="Proteomes" id="UP000002039">
    <property type="component" value="Unassembled WGS sequence"/>
</dbReference>